<accession>A0A1F6TET3</accession>
<comment type="function">
    <text evidence="1">Specifically methylates the adenine in position 2030 of 23S rRNA.</text>
</comment>
<name>A0A1F6TET3_9PROT</name>
<protein>
    <recommendedName>
        <fullName evidence="1">Ribosomal RNA large subunit methyltransferase J</fullName>
        <ecNumber evidence="1">2.1.1.266</ecNumber>
    </recommendedName>
    <alternativeName>
        <fullName evidence="1">23S rRNA (adenine(2030)-N6)-methyltransferase</fullName>
    </alternativeName>
    <alternativeName>
        <fullName evidence="1">23S rRNA m6A2030 methyltransferase</fullName>
    </alternativeName>
</protein>
<dbReference type="Proteomes" id="UP000177925">
    <property type="component" value="Unassembled WGS sequence"/>
</dbReference>
<evidence type="ECO:0000313" key="3">
    <source>
        <dbReference type="Proteomes" id="UP000177925"/>
    </source>
</evidence>
<reference evidence="2 3" key="1">
    <citation type="journal article" date="2016" name="Nat. Commun.">
        <title>Thousands of microbial genomes shed light on interconnected biogeochemical processes in an aquifer system.</title>
        <authorList>
            <person name="Anantharaman K."/>
            <person name="Brown C.T."/>
            <person name="Hug L.A."/>
            <person name="Sharon I."/>
            <person name="Castelle C.J."/>
            <person name="Probst A.J."/>
            <person name="Thomas B.C."/>
            <person name="Singh A."/>
            <person name="Wilkins M.J."/>
            <person name="Karaoz U."/>
            <person name="Brodie E.L."/>
            <person name="Williams K.H."/>
            <person name="Hubbard S.S."/>
            <person name="Banfield J.F."/>
        </authorList>
    </citation>
    <scope>NUCLEOTIDE SEQUENCE [LARGE SCALE GENOMIC DNA]</scope>
</reference>
<feature type="binding site" evidence="1">
    <location>
        <position position="112"/>
    </location>
    <ligand>
        <name>S-adenosyl-L-methionine</name>
        <dbReference type="ChEBI" id="CHEBI:59789"/>
    </ligand>
</feature>
<dbReference type="EC" id="2.1.1.266" evidence="1"/>
<dbReference type="HAMAP" id="MF_00934">
    <property type="entry name" value="23SrRNA_methyltr_J"/>
    <property type="match status" value="1"/>
</dbReference>
<dbReference type="Gene3D" id="3.40.50.150">
    <property type="entry name" value="Vaccinia Virus protein VP39"/>
    <property type="match status" value="1"/>
</dbReference>
<feature type="binding site" evidence="1">
    <location>
        <position position="18"/>
    </location>
    <ligand>
        <name>S-adenosyl-L-methionine</name>
        <dbReference type="ChEBI" id="CHEBI:59789"/>
    </ligand>
</feature>
<comment type="similarity">
    <text evidence="1">Belongs to the RlmJ family.</text>
</comment>
<dbReference type="PANTHER" id="PTHR37426">
    <property type="entry name" value="RIBOSOMAL RNA LARGE SUBUNIT METHYLTRANSFERASE J"/>
    <property type="match status" value="1"/>
</dbReference>
<feature type="binding site" evidence="1">
    <location>
        <begin position="137"/>
        <end position="138"/>
    </location>
    <ligand>
        <name>S-adenosyl-L-methionine</name>
        <dbReference type="ChEBI" id="CHEBI:59789"/>
    </ligand>
</feature>
<dbReference type="Pfam" id="PF04378">
    <property type="entry name" value="RsmJ"/>
    <property type="match status" value="1"/>
</dbReference>
<feature type="site" description="Interaction with substrate rRNA" evidence="1">
    <location>
        <position position="3"/>
    </location>
</feature>
<sequence length="274" mass="30565">MNYRHSRHAGNIADVFKHYVLTLALADLHRKDTPFCAIDTHAGAGRYRLDKGGEFEHGIGRLWPRRAAWPDLAGYLDAVAACNPPGALKYYPGSPLIIRKFLRPRDRALFFELNPEECARLERELARAPRAAIQEVNGWNALRGALPPRENRGLVLIDPPYEQPDDFEALAGALAAGARQWRNGIYLAWYPVKQRRPIERLHTAVRALGLEAAAVEFLTLPADVEQRLNGSGYVLINPPWKLLDTLRVTLPPLAEFLAGPAGRPAVRVLDLRGP</sequence>
<dbReference type="GO" id="GO:0003723">
    <property type="term" value="F:RNA binding"/>
    <property type="evidence" value="ECO:0007669"/>
    <property type="project" value="UniProtKB-UniRule"/>
</dbReference>
<dbReference type="AlphaFoldDB" id="A0A1F6TET3"/>
<dbReference type="PANTHER" id="PTHR37426:SF1">
    <property type="entry name" value="RIBOSOMAL RNA LARGE SUBUNIT METHYLTRANSFERASE J"/>
    <property type="match status" value="1"/>
</dbReference>
<feature type="binding site" evidence="1">
    <location>
        <position position="158"/>
    </location>
    <ligand>
        <name>S-adenosyl-L-methionine</name>
        <dbReference type="ChEBI" id="CHEBI:59789"/>
    </ligand>
</feature>
<dbReference type="EMBL" id="MFSS01000043">
    <property type="protein sequence ID" value="OGI43661.1"/>
    <property type="molecule type" value="Genomic_DNA"/>
</dbReference>
<proteinExistence type="inferred from homology"/>
<keyword evidence="1" id="KW-0698">rRNA processing</keyword>
<comment type="catalytic activity">
    <reaction evidence="1">
        <text>adenosine(2030) in 23S rRNA + S-adenosyl-L-methionine = N(6)-methyladenosine(2030) in 23S rRNA + S-adenosyl-L-homocysteine + H(+)</text>
        <dbReference type="Rhea" id="RHEA:43736"/>
        <dbReference type="Rhea" id="RHEA-COMP:10668"/>
        <dbReference type="Rhea" id="RHEA-COMP:10669"/>
        <dbReference type="ChEBI" id="CHEBI:15378"/>
        <dbReference type="ChEBI" id="CHEBI:57856"/>
        <dbReference type="ChEBI" id="CHEBI:59789"/>
        <dbReference type="ChEBI" id="CHEBI:74411"/>
        <dbReference type="ChEBI" id="CHEBI:74449"/>
        <dbReference type="EC" id="2.1.1.266"/>
    </reaction>
</comment>
<feature type="active site" description="Proton acceptor" evidence="1">
    <location>
        <position position="158"/>
    </location>
</feature>
<dbReference type="GO" id="GO:0005829">
    <property type="term" value="C:cytosol"/>
    <property type="evidence" value="ECO:0007669"/>
    <property type="project" value="TreeGrafter"/>
</dbReference>
<dbReference type="GO" id="GO:0070475">
    <property type="term" value="P:rRNA base methylation"/>
    <property type="evidence" value="ECO:0007669"/>
    <property type="project" value="UniProtKB-UniRule"/>
</dbReference>
<dbReference type="InterPro" id="IPR007473">
    <property type="entry name" value="RlmJ"/>
</dbReference>
<comment type="caution">
    <text evidence="2">The sequence shown here is derived from an EMBL/GenBank/DDBJ whole genome shotgun (WGS) entry which is preliminary data.</text>
</comment>
<feature type="binding site" evidence="1">
    <location>
        <position position="94"/>
    </location>
    <ligand>
        <name>S-adenosyl-L-methionine</name>
        <dbReference type="ChEBI" id="CHEBI:59789"/>
    </ligand>
</feature>
<keyword evidence="1" id="KW-0694">RNA-binding</keyword>
<dbReference type="GO" id="GO:0036307">
    <property type="term" value="F:23S rRNA (adenine(2030)-N(6))-methyltransferase activity"/>
    <property type="evidence" value="ECO:0007669"/>
    <property type="project" value="UniProtKB-UniRule"/>
</dbReference>
<keyword evidence="1" id="KW-0808">Transferase</keyword>
<organism evidence="2 3">
    <name type="scientific">Candidatus Muproteobacteria bacterium RBG_16_64_11</name>
    <dbReference type="NCBI Taxonomy" id="1817758"/>
    <lineage>
        <taxon>Bacteria</taxon>
        <taxon>Pseudomonadati</taxon>
        <taxon>Pseudomonadota</taxon>
        <taxon>Candidatus Muproteobacteria</taxon>
    </lineage>
</organism>
<dbReference type="InterPro" id="IPR029063">
    <property type="entry name" value="SAM-dependent_MTases_sf"/>
</dbReference>
<feature type="binding site" evidence="1">
    <location>
        <position position="41"/>
    </location>
    <ligand>
        <name>S-adenosyl-L-methionine</name>
        <dbReference type="ChEBI" id="CHEBI:59789"/>
    </ligand>
</feature>
<dbReference type="SUPFAM" id="SSF53335">
    <property type="entry name" value="S-adenosyl-L-methionine-dependent methyltransferases"/>
    <property type="match status" value="1"/>
</dbReference>
<comment type="subunit">
    <text evidence="1">Monomer.</text>
</comment>
<evidence type="ECO:0000256" key="1">
    <source>
        <dbReference type="HAMAP-Rule" id="MF_00934"/>
    </source>
</evidence>
<gene>
    <name evidence="1" type="primary">rlmJ</name>
    <name evidence="2" type="ORF">A2150_02230</name>
</gene>
<keyword evidence="1" id="KW-0949">S-adenosyl-L-methionine</keyword>
<keyword evidence="1" id="KW-0489">Methyltransferase</keyword>
<evidence type="ECO:0000313" key="2">
    <source>
        <dbReference type="EMBL" id="OGI43661.1"/>
    </source>
</evidence>